<dbReference type="GO" id="GO:0045104">
    <property type="term" value="P:intermediate filament cytoskeleton organization"/>
    <property type="evidence" value="ECO:0007669"/>
    <property type="project" value="InterPro"/>
</dbReference>
<dbReference type="InterPro" id="IPR041573">
    <property type="entry name" value="Desmoplakin_Spectrin-like"/>
</dbReference>
<dbReference type="SMART" id="SM00250">
    <property type="entry name" value="PLEC"/>
    <property type="match status" value="12"/>
</dbReference>
<dbReference type="GO" id="GO:0098609">
    <property type="term" value="P:cell-cell adhesion"/>
    <property type="evidence" value="ECO:0007669"/>
    <property type="project" value="TreeGrafter"/>
</dbReference>
<dbReference type="PANTHER" id="PTHR23169:SF26">
    <property type="entry name" value="DESMOPLAKIN"/>
    <property type="match status" value="1"/>
</dbReference>
<dbReference type="InterPro" id="IPR001101">
    <property type="entry name" value="Plectin_repeat"/>
</dbReference>
<evidence type="ECO:0000256" key="3">
    <source>
        <dbReference type="ARBA" id="ARBA00009109"/>
    </source>
</evidence>
<keyword evidence="6" id="KW-0677">Repeat</keyword>
<evidence type="ECO:0000256" key="9">
    <source>
        <dbReference type="ARBA" id="ARBA00023136"/>
    </source>
</evidence>
<evidence type="ECO:0000256" key="5">
    <source>
        <dbReference type="ARBA" id="ARBA00022553"/>
    </source>
</evidence>
<proteinExistence type="inferred from homology"/>
<dbReference type="GO" id="GO:0042060">
    <property type="term" value="P:wound healing"/>
    <property type="evidence" value="ECO:0007669"/>
    <property type="project" value="TreeGrafter"/>
</dbReference>
<feature type="coiled-coil region" evidence="10">
    <location>
        <begin position="517"/>
        <end position="548"/>
    </location>
</feature>
<keyword evidence="15" id="KW-1185">Reference proteome</keyword>
<dbReference type="GeneTree" id="ENSGT00940000154843"/>
<evidence type="ECO:0000256" key="1">
    <source>
        <dbReference type="ARBA" id="ARBA00004236"/>
    </source>
</evidence>
<dbReference type="Ensembl" id="ENSOMYT00000077951.2">
    <property type="protein sequence ID" value="ENSOMYP00000071598.2"/>
    <property type="gene ID" value="ENSOMYG00000033066.2"/>
</dbReference>
<dbReference type="Proteomes" id="UP000694395">
    <property type="component" value="Chromosome 30"/>
</dbReference>
<dbReference type="GO" id="GO:0005737">
    <property type="term" value="C:cytoplasm"/>
    <property type="evidence" value="ECO:0007669"/>
    <property type="project" value="TreeGrafter"/>
</dbReference>
<dbReference type="GO" id="GO:0030057">
    <property type="term" value="C:desmosome"/>
    <property type="evidence" value="ECO:0007669"/>
    <property type="project" value="UniProtKB-SubCell"/>
</dbReference>
<feature type="coiled-coil region" evidence="10">
    <location>
        <begin position="1097"/>
        <end position="1170"/>
    </location>
</feature>
<keyword evidence="9" id="KW-0472">Membrane</keyword>
<dbReference type="SUPFAM" id="SSF75399">
    <property type="entry name" value="Plakin repeat"/>
    <property type="match status" value="3"/>
</dbReference>
<dbReference type="Pfam" id="PF00681">
    <property type="entry name" value="Plectin"/>
    <property type="match status" value="5"/>
</dbReference>
<dbReference type="InterPro" id="IPR043197">
    <property type="entry name" value="Plakin"/>
</dbReference>
<dbReference type="PANTHER" id="PTHR23169">
    <property type="entry name" value="ENVOPLAKIN"/>
    <property type="match status" value="1"/>
</dbReference>
<evidence type="ECO:0000256" key="4">
    <source>
        <dbReference type="ARBA" id="ARBA00022475"/>
    </source>
</evidence>
<accession>A0A8C7SNJ8</accession>
<dbReference type="GO" id="GO:0005198">
    <property type="term" value="F:structural molecule activity"/>
    <property type="evidence" value="ECO:0007669"/>
    <property type="project" value="TreeGrafter"/>
</dbReference>
<protein>
    <submittedName>
        <fullName evidence="14">Desmoplakin b</fullName>
    </submittedName>
</protein>
<reference evidence="14" key="1">
    <citation type="submission" date="2020-07" db="EMBL/GenBank/DDBJ databases">
        <title>A long reads based de novo assembly of the rainbow trout Arlee double haploid line genome.</title>
        <authorList>
            <person name="Gao G."/>
            <person name="Palti Y."/>
        </authorList>
    </citation>
    <scope>NUCLEOTIDE SEQUENCE [LARGE SCALE GENOMIC DNA]</scope>
</reference>
<reference evidence="14" key="2">
    <citation type="submission" date="2025-08" db="UniProtKB">
        <authorList>
            <consortium name="Ensembl"/>
        </authorList>
    </citation>
    <scope>IDENTIFICATION</scope>
</reference>
<dbReference type="InterPro" id="IPR035915">
    <property type="entry name" value="Plakin_repeat_sf"/>
</dbReference>
<comment type="similarity">
    <text evidence="3">Belongs to the plakin or cytolinker family.</text>
</comment>
<dbReference type="Gene3D" id="2.30.30.40">
    <property type="entry name" value="SH3 Domains"/>
    <property type="match status" value="1"/>
</dbReference>
<dbReference type="Pfam" id="PF21097">
    <property type="entry name" value="SR_plectin_7"/>
    <property type="match status" value="1"/>
</dbReference>
<dbReference type="Gene3D" id="1.20.58.60">
    <property type="match status" value="2"/>
</dbReference>
<evidence type="ECO:0000256" key="11">
    <source>
        <dbReference type="SAM" id="MobiDB-lite"/>
    </source>
</evidence>
<dbReference type="GO" id="GO:0005886">
    <property type="term" value="C:plasma membrane"/>
    <property type="evidence" value="ECO:0007669"/>
    <property type="project" value="UniProtKB-SubCell"/>
</dbReference>
<evidence type="ECO:0000259" key="13">
    <source>
        <dbReference type="Pfam" id="PF18373"/>
    </source>
</evidence>
<organism evidence="14 15">
    <name type="scientific">Oncorhynchus mykiss</name>
    <name type="common">Rainbow trout</name>
    <name type="synonym">Salmo gairdneri</name>
    <dbReference type="NCBI Taxonomy" id="8022"/>
    <lineage>
        <taxon>Eukaryota</taxon>
        <taxon>Metazoa</taxon>
        <taxon>Chordata</taxon>
        <taxon>Craniata</taxon>
        <taxon>Vertebrata</taxon>
        <taxon>Euteleostomi</taxon>
        <taxon>Actinopterygii</taxon>
        <taxon>Neopterygii</taxon>
        <taxon>Teleostei</taxon>
        <taxon>Protacanthopterygii</taxon>
        <taxon>Salmoniformes</taxon>
        <taxon>Salmonidae</taxon>
        <taxon>Salmoninae</taxon>
        <taxon>Oncorhynchus</taxon>
    </lineage>
</organism>
<evidence type="ECO:0000256" key="2">
    <source>
        <dbReference type="ARBA" id="ARBA00004568"/>
    </source>
</evidence>
<keyword evidence="8 10" id="KW-0175">Coiled coil</keyword>
<dbReference type="SUPFAM" id="SSF46966">
    <property type="entry name" value="Spectrin repeat"/>
    <property type="match status" value="3"/>
</dbReference>
<keyword evidence="4" id="KW-1003">Cell membrane</keyword>
<dbReference type="Pfam" id="PF17902">
    <property type="entry name" value="SH3_10"/>
    <property type="match status" value="1"/>
</dbReference>
<feature type="coiled-coil region" evidence="10">
    <location>
        <begin position="125"/>
        <end position="152"/>
    </location>
</feature>
<evidence type="ECO:0000313" key="14">
    <source>
        <dbReference type="Ensembl" id="ENSOMYP00000071598.2"/>
    </source>
</evidence>
<dbReference type="GO" id="GO:0014704">
    <property type="term" value="C:intercalated disc"/>
    <property type="evidence" value="ECO:0007669"/>
    <property type="project" value="TreeGrafter"/>
</dbReference>
<feature type="compositionally biased region" description="Low complexity" evidence="11">
    <location>
        <begin position="1778"/>
        <end position="1805"/>
    </location>
</feature>
<evidence type="ECO:0000259" key="12">
    <source>
        <dbReference type="Pfam" id="PF17902"/>
    </source>
</evidence>
<dbReference type="Gene3D" id="1.20.58.1060">
    <property type="match status" value="1"/>
</dbReference>
<feature type="coiled-coil region" evidence="10">
    <location>
        <begin position="195"/>
        <end position="254"/>
    </location>
</feature>
<evidence type="ECO:0000256" key="6">
    <source>
        <dbReference type="ARBA" id="ARBA00022737"/>
    </source>
</evidence>
<evidence type="ECO:0000313" key="15">
    <source>
        <dbReference type="Proteomes" id="UP000694395"/>
    </source>
</evidence>
<feature type="coiled-coil region" evidence="10">
    <location>
        <begin position="851"/>
        <end position="1029"/>
    </location>
</feature>
<dbReference type="Gene3D" id="3.90.1290.10">
    <property type="entry name" value="Plakin repeat"/>
    <property type="match status" value="2"/>
</dbReference>
<sequence>MYLKCCYNHLIETAQWGDNSADIEQQLISHSKFHSSIQRSPEVDKAKVELIMKGDKANQYALDQEWDMLQKMSHGRSNQLREMQQIIEAISKQIMWVNVREEEELVFDWGDKNIDLYIPKKQESYSKLMSALEEKDKDLNKLKLKVDSLLKNPHPASDKIEAYMDTLQTQWSWLLQITKCIHVHLKENADYSEFFKEANEMYNKLQKAHENIRKKFTSDRNTPLENLLELLKGLEKEKERIMENKRQVQHLVNKSKSIVRLRPRNPEEEKSCSPVMVQALCDFKQDQKVILKGNEGILKDNSQRSKWQVIGPGGLDMLVPSVCLLVPPPNSLGINLANKNEQYYEAILSVWNQLYINIKSLISWQYYVQDLTRINSLTVTMLSRMRPEEYRSILKSLEAHYSEFTHCCHGSEMFKDEDKRSIESQYTGAHAHYDRLLVQLPVYSEKIYTSKVVGTKQDHVRKVVVKKKVASVTSQSLTELDELRLRLEGAEAGLTQHIHICLAEDGAHDCGLRITQLESVQRDVDSIREEYLRLNERVLKELENMTDSDKATFLHSQLGLINERLGSLDKCFAAYLQRLRALRVLLQSVSRAEDIIKVHEARLTEKETTSLNPAEVGDYRSTLKSMRAELEGKSAVLVSMETELGKAVHWNGQVGRAFHRCDVDLSIYSEQVNQLSDRWRRIQSQLDSRLFKSISLPLSLRLRDLEGYLHLLQQYTTTSSVLSEWIGATRQKHDALQATKIDSITALDEHLNQQKVLNSEIKGKRESVVSVLGDTDACVNSIKDYELELASYSAGLETLLNIPMKRTMLQSPSTKLTEETTLLQTRYIELLTLSGDYNKYLGELHNNMETLKMRNTRIDLLEEELRLLKEDIEDHNAKNSSLEEALVRYRLELSQSQEQLLSVEEVKRSTALQCSATQDSLASTRGQLKELQEQVTRLNSLVEEEKRKRRMADERYGEQQDEHEQVLRRRQKELEQANWAKMEVEKSVGTQEREAERLRKQLEEEGQRFKELEQELSKTSCLIQSTETQYNEIGMERDALLLKLKQTNQDRARSQKLEEELNHMKVSLESESRIKLCLQEENEKVCIKDFLYWKGQYESKEGEVRQFNSEKEKLERERSSLKTEIERLMRELREVEERYKSRLLITQTQFSELTSARDSLEAELSKLRERPYAFAKHTQTDEKKPMTVNGLRGEVSVTDLMSANLLEKSDMDQLKEGKLTSQDIEHRLRSYLRGSTCIAGVYNEANDKTLSIYQAMKEGLLKPSTTLELLEAQAASGFMIDPVNNLCLTVVDAYKRGLAGPEFKDKLLSAERAVTGYKDPGTDKIISLFQAIEKGLIEKGHGIHLLEAQIASGGIIDPRHSHRIEVVTAYKKGYFSKEMNQILTDEGDNSKGFFDPNNQDNLTYLQLKKRCIIDQKTGLVLLSIKKKKEPPQPITQKSTLRKRRVVIVDPDTNKDMSVKEAYDKGLIDHEMFLELSQQECEWEEITITTQDGSKRLVIFDRKTEIQYDIRELLEKSVINQSLYDQYRSQMITLTQFADIITSKTKANRSAASSAIGPSSIGDCSTITRSTTSTVVLDGEQSPVGAIFDMEALEKISISEAHKRGLVDSISAQRLLEAQACTGGIVNPSDGRRLSIQEATSQGIIENDMATRLKPAQKAYIGFEDIKCKHKMSAAEAMREKWLPYEAGHRFLEFQFVTGGLYDPELGRRRTIKEALKEGWLDGRGAQKLQDTRHHAKNLTCPKTKLKISYKEAMDNCLVEENTGVKMLQAASASSRGISSPYNSSTPGSTSGSRTGSRASSRRGSLDLGSSVSYVCFGEHS</sequence>
<dbReference type="Pfam" id="PF21019">
    <property type="entry name" value="Spectrin_3"/>
    <property type="match status" value="1"/>
</dbReference>
<feature type="domain" description="Desmoplakin SH3" evidence="12">
    <location>
        <begin position="265"/>
        <end position="327"/>
    </location>
</feature>
<reference evidence="14" key="3">
    <citation type="submission" date="2025-09" db="UniProtKB">
        <authorList>
            <consortium name="Ensembl"/>
        </authorList>
    </citation>
    <scope>IDENTIFICATION</scope>
</reference>
<feature type="domain" description="Desmoplakin spectrin-like" evidence="13">
    <location>
        <begin position="362"/>
        <end position="439"/>
    </location>
</feature>
<dbReference type="Gene3D" id="3.30.160.780">
    <property type="match status" value="1"/>
</dbReference>
<dbReference type="InterPro" id="IPR041615">
    <property type="entry name" value="Desmoplakin_SH3"/>
</dbReference>
<dbReference type="FunFam" id="3.30.160.780:FF:000001">
    <property type="entry name" value="Plectin a"/>
    <property type="match status" value="1"/>
</dbReference>
<name>A0A8C7SNJ8_ONCMY</name>
<feature type="region of interest" description="Disordered" evidence="11">
    <location>
        <begin position="1775"/>
        <end position="1805"/>
    </location>
</feature>
<keyword evidence="5" id="KW-0597">Phosphoprotein</keyword>
<comment type="subcellular location">
    <subcellularLocation>
        <location evidence="2">Cell junction</location>
        <location evidence="2">Desmosome</location>
    </subcellularLocation>
    <subcellularLocation>
        <location evidence="1">Cell membrane</location>
    </subcellularLocation>
</comment>
<evidence type="ECO:0000256" key="10">
    <source>
        <dbReference type="SAM" id="Coils"/>
    </source>
</evidence>
<keyword evidence="7" id="KW-0965">Cell junction</keyword>
<dbReference type="FunFam" id="3.90.1290.10:FF:000001">
    <property type="entry name" value="Plectin a"/>
    <property type="match status" value="1"/>
</dbReference>
<evidence type="ECO:0000256" key="7">
    <source>
        <dbReference type="ARBA" id="ARBA00022949"/>
    </source>
</evidence>
<dbReference type="GO" id="GO:0043588">
    <property type="term" value="P:skin development"/>
    <property type="evidence" value="ECO:0007669"/>
    <property type="project" value="TreeGrafter"/>
</dbReference>
<dbReference type="Pfam" id="PF18373">
    <property type="entry name" value="Spectrin_2"/>
    <property type="match status" value="1"/>
</dbReference>
<dbReference type="FunFam" id="3.90.1290.10:FF:000002">
    <property type="entry name" value="Plectin a"/>
    <property type="match status" value="1"/>
</dbReference>
<dbReference type="GO" id="GO:0005882">
    <property type="term" value="C:intermediate filament"/>
    <property type="evidence" value="ECO:0007669"/>
    <property type="project" value="TreeGrafter"/>
</dbReference>
<evidence type="ECO:0000256" key="8">
    <source>
        <dbReference type="ARBA" id="ARBA00023054"/>
    </source>
</evidence>